<dbReference type="InterPro" id="IPR050984">
    <property type="entry name" value="Gfo/Idh/MocA_domain"/>
</dbReference>
<protein>
    <recommendedName>
        <fullName evidence="5">Trans-1,2-dihydrobenzene-1,2-diol dehydrogenase</fullName>
        <ecNumber evidence="4">1.1.1.179</ecNumber>
        <ecNumber evidence="3">1.3.1.20</ecNumber>
    </recommendedName>
    <alternativeName>
        <fullName evidence="8">D-xylose 1-dehydrogenase</fullName>
    </alternativeName>
    <alternativeName>
        <fullName evidence="7">D-xylose-NADP dehydrogenase</fullName>
    </alternativeName>
    <alternativeName>
        <fullName evidence="6">Dimeric dihydrodiol dehydrogenase</fullName>
    </alternativeName>
</protein>
<evidence type="ECO:0000313" key="13">
    <source>
        <dbReference type="EMBL" id="OXA52541.1"/>
    </source>
</evidence>
<evidence type="ECO:0000313" key="14">
    <source>
        <dbReference type="Proteomes" id="UP000198287"/>
    </source>
</evidence>
<dbReference type="PANTHER" id="PTHR22604:SF105">
    <property type="entry name" value="TRANS-1,2-DIHYDROBENZENE-1,2-DIOL DEHYDROGENASE"/>
    <property type="match status" value="1"/>
</dbReference>
<dbReference type="GO" id="GO:0047837">
    <property type="term" value="F:D-xylose 1-dehydrogenase (NADP+) activity"/>
    <property type="evidence" value="ECO:0007669"/>
    <property type="project" value="UniProtKB-EC"/>
</dbReference>
<feature type="domain" description="Gfo/Idh/MocA-like oxidoreductase N-terminal" evidence="11">
    <location>
        <begin position="5"/>
        <end position="124"/>
    </location>
</feature>
<dbReference type="EC" id="1.1.1.179" evidence="4"/>
<feature type="domain" description="GFO/IDH/MocA-like oxidoreductase" evidence="12">
    <location>
        <begin position="133"/>
        <end position="248"/>
    </location>
</feature>
<proteinExistence type="inferred from homology"/>
<comment type="caution">
    <text evidence="13">The sequence shown here is derived from an EMBL/GenBank/DDBJ whole genome shotgun (WGS) entry which is preliminary data.</text>
</comment>
<dbReference type="SUPFAM" id="SSF51735">
    <property type="entry name" value="NAD(P)-binding Rossmann-fold domains"/>
    <property type="match status" value="1"/>
</dbReference>
<dbReference type="AlphaFoldDB" id="A0A226E6P8"/>
<dbReference type="InterPro" id="IPR036291">
    <property type="entry name" value="NAD(P)-bd_dom_sf"/>
</dbReference>
<evidence type="ECO:0000259" key="12">
    <source>
        <dbReference type="Pfam" id="PF22725"/>
    </source>
</evidence>
<name>A0A226E6P8_FOLCA</name>
<sequence>MGPLRWGIMAAGKISYDMATASAALSPKEHFIAAIAARSLESAREFADEFKIPKAYGSYEELVQDPEIDVCYIGTLNPFHLELGKLALSHGKHVLCEKPLGMNVRETKELIDYAREKGLFLMEGIWSRFFPTYMRLREEIDKGSIGDVLQVFVSFGVPISEVDRIKKKEFGGGSVLDIGIYCVQLAQYVFGGDNPVKIISGGHLNENLVDESTSTTLLYTNGRTATLVTHTKCQMPNEACIIGTKGTLKLECPFWCPTHLTLADGKTHEFPLPPGKATKFFRSMGLSYEMSEVRRCINAGMLESPTVSHKETLRIAEIMQSIRKAVDVVYPQDII</sequence>
<evidence type="ECO:0000256" key="4">
    <source>
        <dbReference type="ARBA" id="ARBA00038984"/>
    </source>
</evidence>
<dbReference type="Gene3D" id="3.40.50.720">
    <property type="entry name" value="NAD(P)-binding Rossmann-like Domain"/>
    <property type="match status" value="1"/>
</dbReference>
<evidence type="ECO:0000256" key="3">
    <source>
        <dbReference type="ARBA" id="ARBA00038853"/>
    </source>
</evidence>
<evidence type="ECO:0000256" key="7">
    <source>
        <dbReference type="ARBA" id="ARBA00042988"/>
    </source>
</evidence>
<evidence type="ECO:0000256" key="5">
    <source>
        <dbReference type="ARBA" id="ARBA00040603"/>
    </source>
</evidence>
<dbReference type="GO" id="GO:0000166">
    <property type="term" value="F:nucleotide binding"/>
    <property type="evidence" value="ECO:0007669"/>
    <property type="project" value="InterPro"/>
</dbReference>
<dbReference type="InterPro" id="IPR000683">
    <property type="entry name" value="Gfo/Idh/MocA-like_OxRdtase_N"/>
</dbReference>
<evidence type="ECO:0000256" key="1">
    <source>
        <dbReference type="ARBA" id="ARBA00010928"/>
    </source>
</evidence>
<comment type="catalytic activity">
    <reaction evidence="9">
        <text>(1R,2R)-1,2-dihydrobenzene-1,2-diol + NADP(+) = catechol + NADPH + H(+)</text>
        <dbReference type="Rhea" id="RHEA:16729"/>
        <dbReference type="ChEBI" id="CHEBI:10702"/>
        <dbReference type="ChEBI" id="CHEBI:15378"/>
        <dbReference type="ChEBI" id="CHEBI:18135"/>
        <dbReference type="ChEBI" id="CHEBI:57783"/>
        <dbReference type="ChEBI" id="CHEBI:58349"/>
        <dbReference type="EC" id="1.3.1.20"/>
    </reaction>
</comment>
<dbReference type="OrthoDB" id="2129491at2759"/>
<dbReference type="InterPro" id="IPR055170">
    <property type="entry name" value="GFO_IDH_MocA-like_dom"/>
</dbReference>
<keyword evidence="14" id="KW-1185">Reference proteome</keyword>
<evidence type="ECO:0000256" key="8">
    <source>
        <dbReference type="ARBA" id="ARBA00043025"/>
    </source>
</evidence>
<evidence type="ECO:0000259" key="11">
    <source>
        <dbReference type="Pfam" id="PF01408"/>
    </source>
</evidence>
<dbReference type="STRING" id="158441.A0A226E6P8"/>
<dbReference type="EC" id="1.3.1.20" evidence="3"/>
<dbReference type="Pfam" id="PF22725">
    <property type="entry name" value="GFO_IDH_MocA_C3"/>
    <property type="match status" value="1"/>
</dbReference>
<gene>
    <name evidence="13" type="ORF">Fcan01_11913</name>
</gene>
<dbReference type="SUPFAM" id="SSF55347">
    <property type="entry name" value="Glyceraldehyde-3-phosphate dehydrogenase-like, C-terminal domain"/>
    <property type="match status" value="1"/>
</dbReference>
<dbReference type="PANTHER" id="PTHR22604">
    <property type="entry name" value="OXIDOREDUCTASES"/>
    <property type="match status" value="1"/>
</dbReference>
<evidence type="ECO:0000256" key="2">
    <source>
        <dbReference type="ARBA" id="ARBA00023002"/>
    </source>
</evidence>
<dbReference type="Gene3D" id="3.30.360.10">
    <property type="entry name" value="Dihydrodipicolinate Reductase, domain 2"/>
    <property type="match status" value="1"/>
</dbReference>
<evidence type="ECO:0000256" key="10">
    <source>
        <dbReference type="ARBA" id="ARBA00049233"/>
    </source>
</evidence>
<comment type="catalytic activity">
    <reaction evidence="10">
        <text>D-xylose + NADP(+) = D-xylono-1,5-lactone + NADPH + H(+)</text>
        <dbReference type="Rhea" id="RHEA:22000"/>
        <dbReference type="ChEBI" id="CHEBI:15378"/>
        <dbReference type="ChEBI" id="CHEBI:15867"/>
        <dbReference type="ChEBI" id="CHEBI:53455"/>
        <dbReference type="ChEBI" id="CHEBI:57783"/>
        <dbReference type="ChEBI" id="CHEBI:58349"/>
        <dbReference type="EC" id="1.1.1.179"/>
    </reaction>
</comment>
<dbReference type="Pfam" id="PF01408">
    <property type="entry name" value="GFO_IDH_MocA"/>
    <property type="match status" value="1"/>
</dbReference>
<dbReference type="Proteomes" id="UP000198287">
    <property type="component" value="Unassembled WGS sequence"/>
</dbReference>
<organism evidence="13 14">
    <name type="scientific">Folsomia candida</name>
    <name type="common">Springtail</name>
    <dbReference type="NCBI Taxonomy" id="158441"/>
    <lineage>
        <taxon>Eukaryota</taxon>
        <taxon>Metazoa</taxon>
        <taxon>Ecdysozoa</taxon>
        <taxon>Arthropoda</taxon>
        <taxon>Hexapoda</taxon>
        <taxon>Collembola</taxon>
        <taxon>Entomobryomorpha</taxon>
        <taxon>Isotomoidea</taxon>
        <taxon>Isotomidae</taxon>
        <taxon>Proisotominae</taxon>
        <taxon>Folsomia</taxon>
    </lineage>
</organism>
<comment type="similarity">
    <text evidence="1">Belongs to the Gfo/Idh/MocA family.</text>
</comment>
<dbReference type="EMBL" id="LNIX01000006">
    <property type="protein sequence ID" value="OXA52541.1"/>
    <property type="molecule type" value="Genomic_DNA"/>
</dbReference>
<evidence type="ECO:0000256" key="9">
    <source>
        <dbReference type="ARBA" id="ARBA00047423"/>
    </source>
</evidence>
<dbReference type="GO" id="GO:0047115">
    <property type="term" value="F:trans-1,2-dihydrobenzene-1,2-diol dehydrogenase activity"/>
    <property type="evidence" value="ECO:0007669"/>
    <property type="project" value="UniProtKB-EC"/>
</dbReference>
<accession>A0A226E6P8</accession>
<reference evidence="13 14" key="1">
    <citation type="submission" date="2015-12" db="EMBL/GenBank/DDBJ databases">
        <title>The genome of Folsomia candida.</title>
        <authorList>
            <person name="Faddeeva A."/>
            <person name="Derks M.F."/>
            <person name="Anvar Y."/>
            <person name="Smit S."/>
            <person name="Van Straalen N."/>
            <person name="Roelofs D."/>
        </authorList>
    </citation>
    <scope>NUCLEOTIDE SEQUENCE [LARGE SCALE GENOMIC DNA]</scope>
    <source>
        <strain evidence="13 14">VU population</strain>
        <tissue evidence="13">Whole body</tissue>
    </source>
</reference>
<dbReference type="OMA" id="WHFEADE"/>
<evidence type="ECO:0000256" key="6">
    <source>
        <dbReference type="ARBA" id="ARBA00042926"/>
    </source>
</evidence>
<keyword evidence="2" id="KW-0560">Oxidoreductase</keyword>